<dbReference type="Pfam" id="PF03781">
    <property type="entry name" value="FGE-sulfatase"/>
    <property type="match status" value="1"/>
</dbReference>
<dbReference type="GO" id="GO:0120147">
    <property type="term" value="F:formylglycine-generating oxidase activity"/>
    <property type="evidence" value="ECO:0007669"/>
    <property type="project" value="TreeGrafter"/>
</dbReference>
<dbReference type="InterPro" id="IPR042095">
    <property type="entry name" value="SUMF_sf"/>
</dbReference>
<dbReference type="STRING" id="1748243.Tel_16595"/>
<keyword evidence="1" id="KW-0812">Transmembrane</keyword>
<name>A0A0S2THM5_9GAMM</name>
<dbReference type="Proteomes" id="UP000055136">
    <property type="component" value="Chromosome"/>
</dbReference>
<dbReference type="InterPro" id="IPR051043">
    <property type="entry name" value="Sulfatase_Mod_Factor_Kinase"/>
</dbReference>
<dbReference type="PANTHER" id="PTHR23150:SF19">
    <property type="entry name" value="FORMYLGLYCINE-GENERATING ENZYME"/>
    <property type="match status" value="1"/>
</dbReference>
<keyword evidence="1" id="KW-1133">Transmembrane helix</keyword>
<dbReference type="SUPFAM" id="SSF56436">
    <property type="entry name" value="C-type lectin-like"/>
    <property type="match status" value="1"/>
</dbReference>
<keyword evidence="4" id="KW-1185">Reference proteome</keyword>
<keyword evidence="1" id="KW-0472">Membrane</keyword>
<sequence length="269" mass="30299">MKTEERRAIQLVIGVVVVLALAGGLASLGYQQVAKRQQLMERLDELETVTNSIGMQLVKVPGGSFTMGSEEYGPTREVQVMPFYIGTHEVTQAQWQAVMGYNPSLFEDPRRPVENVTWLEVQGFLEELNRREGTNKYRLPSEAEWEYAARAGSESRFFFGDDPGQLRRYAWFGVDSRSGTAPVGQRLPNRWGLYDVYGNVWEWVQDCWHDDYSGAPDDSRVWGGGDCSQRVVRGGGWANRAGYLSSALRGTYEAKFEDASNGFRVVMTP</sequence>
<dbReference type="KEGG" id="tee:Tel_16595"/>
<feature type="domain" description="Sulfatase-modifying factor enzyme-like" evidence="2">
    <location>
        <begin position="56"/>
        <end position="266"/>
    </location>
</feature>
<proteinExistence type="predicted"/>
<dbReference type="AlphaFoldDB" id="A0A0S2THM5"/>
<protein>
    <recommendedName>
        <fullName evidence="2">Sulfatase-modifying factor enzyme-like domain-containing protein</fullName>
    </recommendedName>
</protein>
<evidence type="ECO:0000259" key="2">
    <source>
        <dbReference type="Pfam" id="PF03781"/>
    </source>
</evidence>
<evidence type="ECO:0000313" key="3">
    <source>
        <dbReference type="EMBL" id="ALP54639.1"/>
    </source>
</evidence>
<evidence type="ECO:0000313" key="4">
    <source>
        <dbReference type="Proteomes" id="UP000055136"/>
    </source>
</evidence>
<organism evidence="3 4">
    <name type="scientific">Candidatus Tenderia electrophaga</name>
    <dbReference type="NCBI Taxonomy" id="1748243"/>
    <lineage>
        <taxon>Bacteria</taxon>
        <taxon>Pseudomonadati</taxon>
        <taxon>Pseudomonadota</taxon>
        <taxon>Gammaproteobacteria</taxon>
        <taxon>Candidatus Tenderiales</taxon>
        <taxon>Candidatus Tenderiaceae</taxon>
        <taxon>Candidatus Tenderia</taxon>
    </lineage>
</organism>
<evidence type="ECO:0000256" key="1">
    <source>
        <dbReference type="SAM" id="Phobius"/>
    </source>
</evidence>
<reference evidence="3" key="1">
    <citation type="submission" date="2015-10" db="EMBL/GenBank/DDBJ databases">
        <title>Description of Candidatus Tenderia electrophaga gen. nov, sp. nov., an Uncultivated Electroautotroph from a Biocathode Enrichment.</title>
        <authorList>
            <person name="Eddie B.J."/>
            <person name="Malanoski A.P."/>
            <person name="Wang Z."/>
            <person name="Hall R.J."/>
            <person name="Oh S.D."/>
            <person name="Heiner C."/>
            <person name="Lin B."/>
            <person name="Strycharz-Glaven S.M."/>
        </authorList>
    </citation>
    <scope>NUCLEOTIDE SEQUENCE [LARGE SCALE GENOMIC DNA]</scope>
    <source>
        <strain evidence="3">NRL1</strain>
    </source>
</reference>
<dbReference type="EMBL" id="CP013099">
    <property type="protein sequence ID" value="ALP54639.1"/>
    <property type="molecule type" value="Genomic_DNA"/>
</dbReference>
<feature type="transmembrane region" description="Helical" evidence="1">
    <location>
        <begin position="12"/>
        <end position="30"/>
    </location>
</feature>
<accession>A0A0S2THM5</accession>
<dbReference type="Gene3D" id="3.90.1580.10">
    <property type="entry name" value="paralog of FGE (formylglycine-generating enzyme)"/>
    <property type="match status" value="1"/>
</dbReference>
<gene>
    <name evidence="3" type="ORF">Tel_16595</name>
</gene>
<dbReference type="PANTHER" id="PTHR23150">
    <property type="entry name" value="SULFATASE MODIFYING FACTOR 1, 2"/>
    <property type="match status" value="1"/>
</dbReference>
<dbReference type="InterPro" id="IPR005532">
    <property type="entry name" value="SUMF_dom"/>
</dbReference>
<dbReference type="InterPro" id="IPR016187">
    <property type="entry name" value="CTDL_fold"/>
</dbReference>